<evidence type="ECO:0000313" key="2">
    <source>
        <dbReference type="EMBL" id="KAL2718561.1"/>
    </source>
</evidence>
<feature type="compositionally biased region" description="Acidic residues" evidence="1">
    <location>
        <begin position="161"/>
        <end position="170"/>
    </location>
</feature>
<gene>
    <name evidence="2" type="ORF">V1478_012437</name>
</gene>
<feature type="non-terminal residue" evidence="2">
    <location>
        <position position="199"/>
    </location>
</feature>
<keyword evidence="3" id="KW-1185">Reference proteome</keyword>
<sequence length="199" mass="21479">MERTSQTPERFPMHDAFDRVTLPYEAYTPYMCIYIVYVLKPHVNLVKWKLKKSKIEEQKNKITLFSYLNILSYRNGLNDSILFCPARQSASVKRQDTTLAKRYVFKLYEALKKIGHPPEWDLAAFFGKESPLVAAFGISAFELGVAPDVIYPIVAEGDDTIGGDCDDDGGSDGGSGGGGVGDGGGGGGGGGGGVGQESR</sequence>
<protein>
    <submittedName>
        <fullName evidence="2">Uncharacterized protein</fullName>
    </submittedName>
</protein>
<feature type="compositionally biased region" description="Gly residues" evidence="1">
    <location>
        <begin position="171"/>
        <end position="199"/>
    </location>
</feature>
<evidence type="ECO:0000256" key="1">
    <source>
        <dbReference type="SAM" id="MobiDB-lite"/>
    </source>
</evidence>
<proteinExistence type="predicted"/>
<evidence type="ECO:0000313" key="3">
    <source>
        <dbReference type="Proteomes" id="UP001607302"/>
    </source>
</evidence>
<accession>A0ABD2AD90</accession>
<dbReference type="AlphaFoldDB" id="A0ABD2AD90"/>
<comment type="caution">
    <text evidence="2">The sequence shown here is derived from an EMBL/GenBank/DDBJ whole genome shotgun (WGS) entry which is preliminary data.</text>
</comment>
<name>A0ABD2AD90_VESSQ</name>
<reference evidence="2 3" key="1">
    <citation type="journal article" date="2024" name="Ann. Entomol. Soc. Am.">
        <title>Genomic analyses of the southern and eastern yellowjacket wasps (Hymenoptera: Vespidae) reveal evolutionary signatures of social life.</title>
        <authorList>
            <person name="Catto M.A."/>
            <person name="Caine P.B."/>
            <person name="Orr S.E."/>
            <person name="Hunt B.G."/>
            <person name="Goodisman M.A.D."/>
        </authorList>
    </citation>
    <scope>NUCLEOTIDE SEQUENCE [LARGE SCALE GENOMIC DNA]</scope>
    <source>
        <strain evidence="2">233</strain>
        <tissue evidence="2">Head and thorax</tissue>
    </source>
</reference>
<organism evidence="2 3">
    <name type="scientific">Vespula squamosa</name>
    <name type="common">Southern yellow jacket</name>
    <name type="synonym">Wasp</name>
    <dbReference type="NCBI Taxonomy" id="30214"/>
    <lineage>
        <taxon>Eukaryota</taxon>
        <taxon>Metazoa</taxon>
        <taxon>Ecdysozoa</taxon>
        <taxon>Arthropoda</taxon>
        <taxon>Hexapoda</taxon>
        <taxon>Insecta</taxon>
        <taxon>Pterygota</taxon>
        <taxon>Neoptera</taxon>
        <taxon>Endopterygota</taxon>
        <taxon>Hymenoptera</taxon>
        <taxon>Apocrita</taxon>
        <taxon>Aculeata</taxon>
        <taxon>Vespoidea</taxon>
        <taxon>Vespidae</taxon>
        <taxon>Vespinae</taxon>
        <taxon>Vespula</taxon>
    </lineage>
</organism>
<feature type="region of interest" description="Disordered" evidence="1">
    <location>
        <begin position="161"/>
        <end position="199"/>
    </location>
</feature>
<dbReference type="EMBL" id="JAUDFV010000152">
    <property type="protein sequence ID" value="KAL2718561.1"/>
    <property type="molecule type" value="Genomic_DNA"/>
</dbReference>
<dbReference type="Proteomes" id="UP001607302">
    <property type="component" value="Unassembled WGS sequence"/>
</dbReference>